<dbReference type="Proteomes" id="UP000683417">
    <property type="component" value="Unassembled WGS sequence"/>
</dbReference>
<accession>A0A9W4CVL2</accession>
<comment type="caution">
    <text evidence="2">The sequence shown here is derived from an EMBL/GenBank/DDBJ whole genome shotgun (WGS) entry which is preliminary data.</text>
</comment>
<evidence type="ECO:0000313" key="3">
    <source>
        <dbReference type="Proteomes" id="UP000683417"/>
    </source>
</evidence>
<feature type="region of interest" description="Disordered" evidence="1">
    <location>
        <begin position="124"/>
        <end position="145"/>
    </location>
</feature>
<reference evidence="2" key="1">
    <citation type="submission" date="2020-10" db="EMBL/GenBank/DDBJ databases">
        <authorList>
            <person name="Muller C M."/>
        </authorList>
    </citation>
    <scope>NUCLEOTIDE SEQUENCE</scope>
    <source>
        <strain evidence="2">THUN-12</strain>
    </source>
</reference>
<sequence length="145" mass="17190">MPCDTSDDDIFEFINFDGDEGLPAENEKIVGSSSQDIGLVQNVSNEDTNFPVQNMTIDYFLETWKYDNGVPDVEEIIEMGFCWKICYVRYYMDIHDEIKNTKYFTTRDEWNYIYIQGRNFHQSHMPVKSSNDQPPHTYHDEPRYT</sequence>
<organism evidence="2 3">
    <name type="scientific">Blumeria graminis f. sp. triticale</name>
    <dbReference type="NCBI Taxonomy" id="1689686"/>
    <lineage>
        <taxon>Eukaryota</taxon>
        <taxon>Fungi</taxon>
        <taxon>Dikarya</taxon>
        <taxon>Ascomycota</taxon>
        <taxon>Pezizomycotina</taxon>
        <taxon>Leotiomycetes</taxon>
        <taxon>Erysiphales</taxon>
        <taxon>Erysiphaceae</taxon>
        <taxon>Blumeria</taxon>
    </lineage>
</organism>
<evidence type="ECO:0000313" key="2">
    <source>
        <dbReference type="EMBL" id="CAD6499339.1"/>
    </source>
</evidence>
<dbReference type="EMBL" id="CAJHIT010000002">
    <property type="protein sequence ID" value="CAD6499339.1"/>
    <property type="molecule type" value="Genomic_DNA"/>
</dbReference>
<dbReference type="AlphaFoldDB" id="A0A9W4CVL2"/>
<evidence type="ECO:0000256" key="1">
    <source>
        <dbReference type="SAM" id="MobiDB-lite"/>
    </source>
</evidence>
<proteinExistence type="predicted"/>
<name>A0A9W4CVL2_BLUGR</name>
<protein>
    <submittedName>
        <fullName evidence="2">BgTH12-03459</fullName>
    </submittedName>
</protein>
<gene>
    <name evidence="2" type="ORF">BGTH12_LOCUS697</name>
</gene>